<feature type="compositionally biased region" description="Pro residues" evidence="1">
    <location>
        <begin position="41"/>
        <end position="52"/>
    </location>
</feature>
<name>A0A0U5G788_ASPCI</name>
<proteinExistence type="predicted"/>
<dbReference type="EMBL" id="CDMC01000009">
    <property type="protein sequence ID" value="CEL07552.1"/>
    <property type="molecule type" value="Genomic_DNA"/>
</dbReference>
<evidence type="ECO:0000313" key="2">
    <source>
        <dbReference type="EMBL" id="CEL07552.1"/>
    </source>
</evidence>
<feature type="region of interest" description="Disordered" evidence="1">
    <location>
        <begin position="1"/>
        <end position="57"/>
    </location>
</feature>
<dbReference type="AlphaFoldDB" id="A0A0U5G788"/>
<gene>
    <name evidence="2" type="ORF">ASPCAL10709</name>
</gene>
<protein>
    <submittedName>
        <fullName evidence="2">Uncharacterized protein</fullName>
    </submittedName>
</protein>
<dbReference type="OrthoDB" id="16516at2759"/>
<reference evidence="3" key="1">
    <citation type="journal article" date="2016" name="Genome Announc.">
        <title>Draft genome sequences of fungus Aspergillus calidoustus.</title>
        <authorList>
            <person name="Horn F."/>
            <person name="Linde J."/>
            <person name="Mattern D.J."/>
            <person name="Walther G."/>
            <person name="Guthke R."/>
            <person name="Scherlach K."/>
            <person name="Martin K."/>
            <person name="Brakhage A.A."/>
            <person name="Petzke L."/>
            <person name="Valiante V."/>
        </authorList>
    </citation>
    <scope>NUCLEOTIDE SEQUENCE [LARGE SCALE GENOMIC DNA]</scope>
    <source>
        <strain evidence="3">SF006504</strain>
    </source>
</reference>
<keyword evidence="3" id="KW-1185">Reference proteome</keyword>
<dbReference type="Proteomes" id="UP000054771">
    <property type="component" value="Unassembled WGS sequence"/>
</dbReference>
<evidence type="ECO:0000256" key="1">
    <source>
        <dbReference type="SAM" id="MobiDB-lite"/>
    </source>
</evidence>
<organism evidence="2 3">
    <name type="scientific">Aspergillus calidoustus</name>
    <dbReference type="NCBI Taxonomy" id="454130"/>
    <lineage>
        <taxon>Eukaryota</taxon>
        <taxon>Fungi</taxon>
        <taxon>Dikarya</taxon>
        <taxon>Ascomycota</taxon>
        <taxon>Pezizomycotina</taxon>
        <taxon>Eurotiomycetes</taxon>
        <taxon>Eurotiomycetidae</taxon>
        <taxon>Eurotiales</taxon>
        <taxon>Aspergillaceae</taxon>
        <taxon>Aspergillus</taxon>
        <taxon>Aspergillus subgen. Nidulantes</taxon>
    </lineage>
</organism>
<feature type="compositionally biased region" description="Polar residues" evidence="1">
    <location>
        <begin position="1"/>
        <end position="10"/>
    </location>
</feature>
<sequence>MPASKSQVRPATTDGEHQTILDKLPTLCHSPKQLADNGYPIGPPTTPKPQTPRPSNNDDVYYYYDSDSDIQPKRTVLSLKCTLTSGSLHLVAIDPLAHKLEIDEIFDDVLGLGSLDLNACAEAARKALYKVIDQETILLLHAGHEDLELLGVVHGRVVDVRILTGGESLGSSGSNLQAQPFEIRTMLLRFLKQG</sequence>
<accession>A0A0U5G788</accession>
<evidence type="ECO:0000313" key="3">
    <source>
        <dbReference type="Proteomes" id="UP000054771"/>
    </source>
</evidence>